<proteinExistence type="predicted"/>
<organism evidence="1">
    <name type="scientific">marine sediment metagenome</name>
    <dbReference type="NCBI Taxonomy" id="412755"/>
    <lineage>
        <taxon>unclassified sequences</taxon>
        <taxon>metagenomes</taxon>
        <taxon>ecological metagenomes</taxon>
    </lineage>
</organism>
<gene>
    <name evidence="1" type="ORF">S03H2_28630</name>
</gene>
<accession>X1HWF3</accession>
<dbReference type="PROSITE" id="PS51257">
    <property type="entry name" value="PROKAR_LIPOPROTEIN"/>
    <property type="match status" value="1"/>
</dbReference>
<name>X1HWF3_9ZZZZ</name>
<protein>
    <submittedName>
        <fullName evidence="1">Uncharacterized protein</fullName>
    </submittedName>
</protein>
<sequence length="33" mass="3489">MTMKALTRVVLILAALTFFAVGASACELSFTLV</sequence>
<feature type="non-terminal residue" evidence="1">
    <location>
        <position position="33"/>
    </location>
</feature>
<evidence type="ECO:0000313" key="1">
    <source>
        <dbReference type="EMBL" id="GAH58159.1"/>
    </source>
</evidence>
<dbReference type="EMBL" id="BARU01017252">
    <property type="protein sequence ID" value="GAH58159.1"/>
    <property type="molecule type" value="Genomic_DNA"/>
</dbReference>
<reference evidence="1" key="1">
    <citation type="journal article" date="2014" name="Front. Microbiol.">
        <title>High frequency of phylogenetically diverse reductive dehalogenase-homologous genes in deep subseafloor sedimentary metagenomes.</title>
        <authorList>
            <person name="Kawai M."/>
            <person name="Futagami T."/>
            <person name="Toyoda A."/>
            <person name="Takaki Y."/>
            <person name="Nishi S."/>
            <person name="Hori S."/>
            <person name="Arai W."/>
            <person name="Tsubouchi T."/>
            <person name="Morono Y."/>
            <person name="Uchiyama I."/>
            <person name="Ito T."/>
            <person name="Fujiyama A."/>
            <person name="Inagaki F."/>
            <person name="Takami H."/>
        </authorList>
    </citation>
    <scope>NUCLEOTIDE SEQUENCE</scope>
    <source>
        <strain evidence="1">Expedition CK06-06</strain>
    </source>
</reference>
<dbReference type="AlphaFoldDB" id="X1HWF3"/>
<comment type="caution">
    <text evidence="1">The sequence shown here is derived from an EMBL/GenBank/DDBJ whole genome shotgun (WGS) entry which is preliminary data.</text>
</comment>